<dbReference type="AlphaFoldDB" id="A0A176Z8F5"/>
<evidence type="ECO:0008006" key="3">
    <source>
        <dbReference type="Google" id="ProtNLM"/>
    </source>
</evidence>
<name>A0A176Z8F5_9BRAD</name>
<accession>A0A176Z8F5</accession>
<gene>
    <name evidence="1" type="ORF">AYJ54_38790</name>
</gene>
<comment type="caution">
    <text evidence="1">The sequence shown here is derived from an EMBL/GenBank/DDBJ whole genome shotgun (WGS) entry which is preliminary data.</text>
</comment>
<keyword evidence="2" id="KW-1185">Reference proteome</keyword>
<sequence>MATALLLLHCVRMMRSLPKRRNGRLTVIAMPARRVEQKAKQLIAVIARLDRAIQYAAASPHTTMSLEYWIARFRGR</sequence>
<reference evidence="1 2" key="1">
    <citation type="submission" date="2016-03" db="EMBL/GenBank/DDBJ databases">
        <title>Draft Genome Sequence of the Strain BR 10245 (Bradyrhizobium sp.) isolated from nodules of Centrolobium paraense.</title>
        <authorList>
            <person name="Simoes-Araujo J.L.Sr."/>
            <person name="Barauna A.C."/>
            <person name="Silva K."/>
            <person name="Zilli J.E."/>
        </authorList>
    </citation>
    <scope>NUCLEOTIDE SEQUENCE [LARGE SCALE GENOMIC DNA]</scope>
    <source>
        <strain evidence="1 2">BR 10245</strain>
    </source>
</reference>
<dbReference type="EMBL" id="LUUB01000018">
    <property type="protein sequence ID" value="OAF16075.1"/>
    <property type="molecule type" value="Genomic_DNA"/>
</dbReference>
<evidence type="ECO:0000313" key="2">
    <source>
        <dbReference type="Proteomes" id="UP000076959"/>
    </source>
</evidence>
<dbReference type="Proteomes" id="UP000076959">
    <property type="component" value="Unassembled WGS sequence"/>
</dbReference>
<organism evidence="1 2">
    <name type="scientific">Bradyrhizobium centrolobii</name>
    <dbReference type="NCBI Taxonomy" id="1505087"/>
    <lineage>
        <taxon>Bacteria</taxon>
        <taxon>Pseudomonadati</taxon>
        <taxon>Pseudomonadota</taxon>
        <taxon>Alphaproteobacteria</taxon>
        <taxon>Hyphomicrobiales</taxon>
        <taxon>Nitrobacteraceae</taxon>
        <taxon>Bradyrhizobium</taxon>
    </lineage>
</organism>
<evidence type="ECO:0000313" key="1">
    <source>
        <dbReference type="EMBL" id="OAF16075.1"/>
    </source>
</evidence>
<protein>
    <recommendedName>
        <fullName evidence="3">Transposase</fullName>
    </recommendedName>
</protein>
<proteinExistence type="predicted"/>